<evidence type="ECO:0000256" key="6">
    <source>
        <dbReference type="ARBA" id="ARBA00022786"/>
    </source>
</evidence>
<dbReference type="GO" id="GO:0071218">
    <property type="term" value="P:cellular response to misfolded protein"/>
    <property type="evidence" value="ECO:0007669"/>
    <property type="project" value="TreeGrafter"/>
</dbReference>
<evidence type="ECO:0000256" key="9">
    <source>
        <dbReference type="ARBA" id="ARBA00044543"/>
    </source>
</evidence>
<keyword evidence="4" id="KW-0808">Transferase</keyword>
<evidence type="ECO:0000313" key="12">
    <source>
        <dbReference type="EMBL" id="KAK1428513.1"/>
    </source>
</evidence>
<comment type="pathway">
    <text evidence="2">Protein modification; protein ubiquitination.</text>
</comment>
<dbReference type="SMART" id="SM00028">
    <property type="entry name" value="TPR"/>
    <property type="match status" value="3"/>
</dbReference>
<dbReference type="GO" id="GO:0051087">
    <property type="term" value="F:protein-folding chaperone binding"/>
    <property type="evidence" value="ECO:0007669"/>
    <property type="project" value="TreeGrafter"/>
</dbReference>
<reference evidence="12" key="1">
    <citation type="journal article" date="2023" name="bioRxiv">
        <title>Improved chromosome-level genome assembly for marigold (Tagetes erecta).</title>
        <authorList>
            <person name="Jiang F."/>
            <person name="Yuan L."/>
            <person name="Wang S."/>
            <person name="Wang H."/>
            <person name="Xu D."/>
            <person name="Wang A."/>
            <person name="Fan W."/>
        </authorList>
    </citation>
    <scope>NUCLEOTIDE SEQUENCE</scope>
    <source>
        <strain evidence="12">WSJ</strain>
        <tissue evidence="12">Leaf</tissue>
    </source>
</reference>
<organism evidence="12 13">
    <name type="scientific">Tagetes erecta</name>
    <name type="common">African marigold</name>
    <dbReference type="NCBI Taxonomy" id="13708"/>
    <lineage>
        <taxon>Eukaryota</taxon>
        <taxon>Viridiplantae</taxon>
        <taxon>Streptophyta</taxon>
        <taxon>Embryophyta</taxon>
        <taxon>Tracheophyta</taxon>
        <taxon>Spermatophyta</taxon>
        <taxon>Magnoliopsida</taxon>
        <taxon>eudicotyledons</taxon>
        <taxon>Gunneridae</taxon>
        <taxon>Pentapetalae</taxon>
        <taxon>asterids</taxon>
        <taxon>campanulids</taxon>
        <taxon>Asterales</taxon>
        <taxon>Asteraceae</taxon>
        <taxon>Asteroideae</taxon>
        <taxon>Heliantheae alliance</taxon>
        <taxon>Tageteae</taxon>
        <taxon>Tagetes</taxon>
    </lineage>
</organism>
<dbReference type="GO" id="GO:0005737">
    <property type="term" value="C:cytoplasm"/>
    <property type="evidence" value="ECO:0007669"/>
    <property type="project" value="TreeGrafter"/>
</dbReference>
<proteinExistence type="predicted"/>
<dbReference type="Pfam" id="PF04564">
    <property type="entry name" value="U-box"/>
    <property type="match status" value="1"/>
</dbReference>
<dbReference type="PANTHER" id="PTHR46803">
    <property type="entry name" value="E3 UBIQUITIN-PROTEIN LIGASE CHIP"/>
    <property type="match status" value="1"/>
</dbReference>
<sequence>MSKAVSSAAEQAEQLKLQGNNFYNENMFAAAIDLYTQAIRLCPNVPFYWTNRALCHRKLNDWASVEEDCLRAVRLDPRSVKGHYMLGLALLHRDIYPEGIRALERALDLGRAHQDGHMVEEIWHAFATAKFDEWVEDSTQRVKNLKELEKSCELGLWKKLMFDIQEAEEKEINKLFLTTGGQLRALNSVFSKVAEADTPTDIPDYLRCKITLDILLDPVITPCGITYEKAALIQHIKKVGNFDPTTRQPLHPFQFVPNLAIKEAVANYLDQHRWAYKVD</sequence>
<dbReference type="InterPro" id="IPR011990">
    <property type="entry name" value="TPR-like_helical_dom_sf"/>
</dbReference>
<evidence type="ECO:0000256" key="8">
    <source>
        <dbReference type="ARBA" id="ARBA00044534"/>
    </source>
</evidence>
<evidence type="ECO:0000256" key="5">
    <source>
        <dbReference type="ARBA" id="ARBA00022737"/>
    </source>
</evidence>
<dbReference type="InterPro" id="IPR003613">
    <property type="entry name" value="Ubox_domain"/>
</dbReference>
<dbReference type="SMART" id="SM00504">
    <property type="entry name" value="Ubox"/>
    <property type="match status" value="1"/>
</dbReference>
<evidence type="ECO:0000256" key="3">
    <source>
        <dbReference type="ARBA" id="ARBA00012483"/>
    </source>
</evidence>
<dbReference type="GO" id="GO:0000209">
    <property type="term" value="P:protein polyubiquitination"/>
    <property type="evidence" value="ECO:0007669"/>
    <property type="project" value="TreeGrafter"/>
</dbReference>
<evidence type="ECO:0000259" key="11">
    <source>
        <dbReference type="PROSITE" id="PS51698"/>
    </source>
</evidence>
<dbReference type="Gene3D" id="3.30.40.10">
    <property type="entry name" value="Zinc/RING finger domain, C3HC4 (zinc finger)"/>
    <property type="match status" value="1"/>
</dbReference>
<evidence type="ECO:0000256" key="4">
    <source>
        <dbReference type="ARBA" id="ARBA00022679"/>
    </source>
</evidence>
<dbReference type="GO" id="GO:0045862">
    <property type="term" value="P:positive regulation of proteolysis"/>
    <property type="evidence" value="ECO:0007669"/>
    <property type="project" value="TreeGrafter"/>
</dbReference>
<dbReference type="SUPFAM" id="SSF57850">
    <property type="entry name" value="RING/U-box"/>
    <property type="match status" value="1"/>
</dbReference>
<feature type="repeat" description="TPR" evidence="10">
    <location>
        <begin position="12"/>
        <end position="45"/>
    </location>
</feature>
<dbReference type="Gene3D" id="1.25.40.10">
    <property type="entry name" value="Tetratricopeptide repeat domain"/>
    <property type="match status" value="1"/>
</dbReference>
<dbReference type="AlphaFoldDB" id="A0AAD8KVU6"/>
<dbReference type="InterPro" id="IPR013083">
    <property type="entry name" value="Znf_RING/FYVE/PHD"/>
</dbReference>
<dbReference type="PROSITE" id="PS51698">
    <property type="entry name" value="U_BOX"/>
    <property type="match status" value="1"/>
</dbReference>
<evidence type="ECO:0000256" key="1">
    <source>
        <dbReference type="ARBA" id="ARBA00000900"/>
    </source>
</evidence>
<dbReference type="SUPFAM" id="SSF48452">
    <property type="entry name" value="TPR-like"/>
    <property type="match status" value="1"/>
</dbReference>
<feature type="domain" description="U-box" evidence="11">
    <location>
        <begin position="201"/>
        <end position="275"/>
    </location>
</feature>
<dbReference type="EMBL" id="JAUHHV010000004">
    <property type="protein sequence ID" value="KAK1428513.1"/>
    <property type="molecule type" value="Genomic_DNA"/>
</dbReference>
<keyword evidence="7 10" id="KW-0802">TPR repeat</keyword>
<comment type="catalytic activity">
    <reaction evidence="1">
        <text>S-ubiquitinyl-[E2 ubiquitin-conjugating enzyme]-L-cysteine + [acceptor protein]-L-lysine = [E2 ubiquitin-conjugating enzyme]-L-cysteine + N(6)-ubiquitinyl-[acceptor protein]-L-lysine.</text>
        <dbReference type="EC" id="2.3.2.27"/>
    </reaction>
</comment>
<evidence type="ECO:0000256" key="2">
    <source>
        <dbReference type="ARBA" id="ARBA00004906"/>
    </source>
</evidence>
<dbReference type="PROSITE" id="PS50005">
    <property type="entry name" value="TPR"/>
    <property type="match status" value="1"/>
</dbReference>
<evidence type="ECO:0000313" key="13">
    <source>
        <dbReference type="Proteomes" id="UP001229421"/>
    </source>
</evidence>
<gene>
    <name evidence="12" type="ORF">QVD17_17348</name>
</gene>
<keyword evidence="5" id="KW-0677">Repeat</keyword>
<dbReference type="PANTHER" id="PTHR46803:SF2">
    <property type="entry name" value="E3 UBIQUITIN-PROTEIN LIGASE CHIP"/>
    <property type="match status" value="1"/>
</dbReference>
<dbReference type="InterPro" id="IPR019734">
    <property type="entry name" value="TPR_rpt"/>
</dbReference>
<protein>
    <recommendedName>
        <fullName evidence="8">E3 ubiquitin-protein ligase CHIP</fullName>
        <ecNumber evidence="3">2.3.2.27</ecNumber>
    </recommendedName>
    <alternativeName>
        <fullName evidence="9">RING-type E3 ubiquitin transferase CHIP</fullName>
    </alternativeName>
</protein>
<evidence type="ECO:0000256" key="10">
    <source>
        <dbReference type="PROSITE-ProRule" id="PRU00339"/>
    </source>
</evidence>
<dbReference type="CDD" id="cd16654">
    <property type="entry name" value="RING-Ubox_CHIP"/>
    <property type="match status" value="1"/>
</dbReference>
<dbReference type="GO" id="GO:0006515">
    <property type="term" value="P:protein quality control for misfolded or incompletely synthesized proteins"/>
    <property type="evidence" value="ECO:0007669"/>
    <property type="project" value="TreeGrafter"/>
</dbReference>
<dbReference type="GO" id="GO:0043161">
    <property type="term" value="P:proteasome-mediated ubiquitin-dependent protein catabolic process"/>
    <property type="evidence" value="ECO:0007669"/>
    <property type="project" value="TreeGrafter"/>
</dbReference>
<comment type="caution">
    <text evidence="12">The sequence shown here is derived from an EMBL/GenBank/DDBJ whole genome shotgun (WGS) entry which is preliminary data.</text>
</comment>
<dbReference type="EC" id="2.3.2.27" evidence="3"/>
<dbReference type="GO" id="GO:0061630">
    <property type="term" value="F:ubiquitin protein ligase activity"/>
    <property type="evidence" value="ECO:0007669"/>
    <property type="project" value="UniProtKB-EC"/>
</dbReference>
<name>A0AAD8KVU6_TARER</name>
<keyword evidence="13" id="KW-1185">Reference proteome</keyword>
<accession>A0AAD8KVU6</accession>
<dbReference type="InterPro" id="IPR045202">
    <property type="entry name" value="CHIP_RING-Ubox"/>
</dbReference>
<evidence type="ECO:0000256" key="7">
    <source>
        <dbReference type="ARBA" id="ARBA00022803"/>
    </source>
</evidence>
<dbReference type="Proteomes" id="UP001229421">
    <property type="component" value="Unassembled WGS sequence"/>
</dbReference>
<keyword evidence="6" id="KW-0833">Ubl conjugation pathway</keyword>